<dbReference type="EMBL" id="FOOG01000015">
    <property type="protein sequence ID" value="SFF94461.1"/>
    <property type="molecule type" value="Genomic_DNA"/>
</dbReference>
<dbReference type="InterPro" id="IPR018376">
    <property type="entry name" value="Enoyl-CoA_hyd/isom_CS"/>
</dbReference>
<gene>
    <name evidence="3" type="ORF">SAMN05216353_11520</name>
</gene>
<dbReference type="CDD" id="cd06558">
    <property type="entry name" value="crotonase-like"/>
    <property type="match status" value="1"/>
</dbReference>
<evidence type="ECO:0000256" key="2">
    <source>
        <dbReference type="RuleBase" id="RU003707"/>
    </source>
</evidence>
<organism evidence="3 4">
    <name type="scientific">Halobacillus alkaliphilus</name>
    <dbReference type="NCBI Taxonomy" id="396056"/>
    <lineage>
        <taxon>Bacteria</taxon>
        <taxon>Bacillati</taxon>
        <taxon>Bacillota</taxon>
        <taxon>Bacilli</taxon>
        <taxon>Bacillales</taxon>
        <taxon>Bacillaceae</taxon>
        <taxon>Halobacillus</taxon>
    </lineage>
</organism>
<evidence type="ECO:0000256" key="1">
    <source>
        <dbReference type="ARBA" id="ARBA00005254"/>
    </source>
</evidence>
<dbReference type="InterPro" id="IPR001753">
    <property type="entry name" value="Enoyl-CoA_hydra/iso"/>
</dbReference>
<dbReference type="PANTHER" id="PTHR11941:SF54">
    <property type="entry name" value="ENOYL-COA HYDRATASE, MITOCHONDRIAL"/>
    <property type="match status" value="1"/>
</dbReference>
<accession>A0A1I2MZC5</accession>
<dbReference type="GO" id="GO:0006635">
    <property type="term" value="P:fatty acid beta-oxidation"/>
    <property type="evidence" value="ECO:0007669"/>
    <property type="project" value="TreeGrafter"/>
</dbReference>
<proteinExistence type="inferred from homology"/>
<evidence type="ECO:0000313" key="4">
    <source>
        <dbReference type="Proteomes" id="UP000198897"/>
    </source>
</evidence>
<dbReference type="InterPro" id="IPR029045">
    <property type="entry name" value="ClpP/crotonase-like_dom_sf"/>
</dbReference>
<dbReference type="PANTHER" id="PTHR11941">
    <property type="entry name" value="ENOYL-COA HYDRATASE-RELATED"/>
    <property type="match status" value="1"/>
</dbReference>
<dbReference type="OrthoDB" id="9775794at2"/>
<dbReference type="Pfam" id="PF00378">
    <property type="entry name" value="ECH_1"/>
    <property type="match status" value="1"/>
</dbReference>
<dbReference type="SUPFAM" id="SSF52096">
    <property type="entry name" value="ClpP/crotonase"/>
    <property type="match status" value="1"/>
</dbReference>
<keyword evidence="4" id="KW-1185">Reference proteome</keyword>
<name>A0A1I2MZC5_9BACI</name>
<dbReference type="PROSITE" id="PS00166">
    <property type="entry name" value="ENOYL_COA_HYDRATASE"/>
    <property type="match status" value="1"/>
</dbReference>
<reference evidence="4" key="1">
    <citation type="submission" date="2016-10" db="EMBL/GenBank/DDBJ databases">
        <authorList>
            <person name="Varghese N."/>
            <person name="Submissions S."/>
        </authorList>
    </citation>
    <scope>NUCLEOTIDE SEQUENCE [LARGE SCALE GENOMIC DNA]</scope>
    <source>
        <strain evidence="4">FP5</strain>
    </source>
</reference>
<dbReference type="Gene3D" id="3.90.226.10">
    <property type="entry name" value="2-enoyl-CoA Hydratase, Chain A, domain 1"/>
    <property type="match status" value="1"/>
</dbReference>
<dbReference type="GO" id="GO:0003824">
    <property type="term" value="F:catalytic activity"/>
    <property type="evidence" value="ECO:0007669"/>
    <property type="project" value="InterPro"/>
</dbReference>
<dbReference type="RefSeq" id="WP_089751900.1">
    <property type="nucleotide sequence ID" value="NZ_FOOG01000015.1"/>
</dbReference>
<protein>
    <submittedName>
        <fullName evidence="3">Enoyl-CoA hydratase/carnithine racemase</fullName>
    </submittedName>
</protein>
<dbReference type="AlphaFoldDB" id="A0A1I2MZC5"/>
<dbReference type="Proteomes" id="UP000198897">
    <property type="component" value="Unassembled WGS sequence"/>
</dbReference>
<evidence type="ECO:0000313" key="3">
    <source>
        <dbReference type="EMBL" id="SFF94461.1"/>
    </source>
</evidence>
<sequence length="255" mass="28970">MEQVQLDIKQENYAVLTLQRSAKMNAVTRQMTRELKEALELVSSDHTLKFLVITGEGDRAFCTGGDLNEFHGDMPADEAYNLLRPMMEVLHQIATMPIPVIALLNGQARGGGCEIATACDFRYGRKEAKFGFVQGNLGITPGWGGGTLLYQRLTSGNAAHWLMDAEMYDAERTLHLGWLHKISSLEDIKGLKDIQPFLNKTAAQMRVFKNQLLKESFPEDIYERMEEEVRLCSDLWETEEHKLAVEKFMNTRKKL</sequence>
<comment type="similarity">
    <text evidence="1 2">Belongs to the enoyl-CoA hydratase/isomerase family.</text>
</comment>